<keyword evidence="6 7" id="KW-0012">Acyltransferase</keyword>
<evidence type="ECO:0000313" key="10">
    <source>
        <dbReference type="WBParaSite" id="ACRNAN_scaffold292.g15575.t1"/>
    </source>
</evidence>
<evidence type="ECO:0000256" key="7">
    <source>
        <dbReference type="RuleBase" id="RU079119"/>
    </source>
</evidence>
<feature type="transmembrane region" description="Helical" evidence="7">
    <location>
        <begin position="150"/>
        <end position="173"/>
    </location>
</feature>
<comment type="domain">
    <text evidence="7">The DHHC domain is required for palmitoyltransferase activity.</text>
</comment>
<accession>A0A914DKU9</accession>
<dbReference type="PROSITE" id="PS50216">
    <property type="entry name" value="DHHC"/>
    <property type="match status" value="1"/>
</dbReference>
<dbReference type="InterPro" id="IPR001594">
    <property type="entry name" value="Palmitoyltrfase_DHHC"/>
</dbReference>
<dbReference type="GO" id="GO:0016020">
    <property type="term" value="C:membrane"/>
    <property type="evidence" value="ECO:0007669"/>
    <property type="project" value="UniProtKB-SubCell"/>
</dbReference>
<evidence type="ECO:0000259" key="8">
    <source>
        <dbReference type="Pfam" id="PF01529"/>
    </source>
</evidence>
<evidence type="ECO:0000256" key="1">
    <source>
        <dbReference type="ARBA" id="ARBA00004141"/>
    </source>
</evidence>
<keyword evidence="2 7" id="KW-0808">Transferase</keyword>
<evidence type="ECO:0000313" key="9">
    <source>
        <dbReference type="Proteomes" id="UP000887540"/>
    </source>
</evidence>
<dbReference type="Proteomes" id="UP000887540">
    <property type="component" value="Unplaced"/>
</dbReference>
<dbReference type="PANTHER" id="PTHR22883:SF40">
    <property type="entry name" value="PALMITOYLTRANSFERASE"/>
    <property type="match status" value="1"/>
</dbReference>
<comment type="catalytic activity">
    <reaction evidence="7">
        <text>L-cysteinyl-[protein] + hexadecanoyl-CoA = S-hexadecanoyl-L-cysteinyl-[protein] + CoA</text>
        <dbReference type="Rhea" id="RHEA:36683"/>
        <dbReference type="Rhea" id="RHEA-COMP:10131"/>
        <dbReference type="Rhea" id="RHEA-COMP:11032"/>
        <dbReference type="ChEBI" id="CHEBI:29950"/>
        <dbReference type="ChEBI" id="CHEBI:57287"/>
        <dbReference type="ChEBI" id="CHEBI:57379"/>
        <dbReference type="ChEBI" id="CHEBI:74151"/>
        <dbReference type="EC" id="2.3.1.225"/>
    </reaction>
</comment>
<reference evidence="10" key="1">
    <citation type="submission" date="2022-11" db="UniProtKB">
        <authorList>
            <consortium name="WormBaseParasite"/>
        </authorList>
    </citation>
    <scope>IDENTIFICATION</scope>
</reference>
<keyword evidence="5 7" id="KW-0472">Membrane</keyword>
<keyword evidence="3 7" id="KW-0812">Transmembrane</keyword>
<comment type="subcellular location">
    <subcellularLocation>
        <location evidence="1">Membrane</location>
        <topology evidence="1">Multi-pass membrane protein</topology>
    </subcellularLocation>
</comment>
<dbReference type="GO" id="GO:0005794">
    <property type="term" value="C:Golgi apparatus"/>
    <property type="evidence" value="ECO:0007669"/>
    <property type="project" value="TreeGrafter"/>
</dbReference>
<dbReference type="WBParaSite" id="ACRNAN_scaffold292.g15575.t1">
    <property type="protein sequence ID" value="ACRNAN_scaffold292.g15575.t1"/>
    <property type="gene ID" value="ACRNAN_scaffold292.g15575"/>
</dbReference>
<dbReference type="Pfam" id="PF01529">
    <property type="entry name" value="DHHC"/>
    <property type="match status" value="1"/>
</dbReference>
<feature type="transmembrane region" description="Helical" evidence="7">
    <location>
        <begin position="109"/>
        <end position="130"/>
    </location>
</feature>
<evidence type="ECO:0000256" key="5">
    <source>
        <dbReference type="ARBA" id="ARBA00023136"/>
    </source>
</evidence>
<dbReference type="AlphaFoldDB" id="A0A914DKU9"/>
<evidence type="ECO:0000256" key="6">
    <source>
        <dbReference type="ARBA" id="ARBA00023315"/>
    </source>
</evidence>
<feature type="domain" description="Palmitoyltransferase DHHC" evidence="8">
    <location>
        <begin position="66"/>
        <end position="186"/>
    </location>
</feature>
<comment type="similarity">
    <text evidence="7">Belongs to the DHHC palmitoyltransferase family.</text>
</comment>
<dbReference type="EC" id="2.3.1.225" evidence="7"/>
<evidence type="ECO:0000256" key="4">
    <source>
        <dbReference type="ARBA" id="ARBA00022989"/>
    </source>
</evidence>
<proteinExistence type="inferred from homology"/>
<dbReference type="GO" id="GO:0005783">
    <property type="term" value="C:endoplasmic reticulum"/>
    <property type="evidence" value="ECO:0007669"/>
    <property type="project" value="TreeGrafter"/>
</dbReference>
<dbReference type="GO" id="GO:0019706">
    <property type="term" value="F:protein-cysteine S-palmitoyltransferase activity"/>
    <property type="evidence" value="ECO:0007669"/>
    <property type="project" value="UniProtKB-EC"/>
</dbReference>
<evidence type="ECO:0000256" key="3">
    <source>
        <dbReference type="ARBA" id="ARBA00022692"/>
    </source>
</evidence>
<keyword evidence="9" id="KW-1185">Reference proteome</keyword>
<keyword evidence="4 7" id="KW-1133">Transmembrane helix</keyword>
<organism evidence="9 10">
    <name type="scientific">Acrobeloides nanus</name>
    <dbReference type="NCBI Taxonomy" id="290746"/>
    <lineage>
        <taxon>Eukaryota</taxon>
        <taxon>Metazoa</taxon>
        <taxon>Ecdysozoa</taxon>
        <taxon>Nematoda</taxon>
        <taxon>Chromadorea</taxon>
        <taxon>Rhabditida</taxon>
        <taxon>Tylenchina</taxon>
        <taxon>Cephalobomorpha</taxon>
        <taxon>Cephaloboidea</taxon>
        <taxon>Cephalobidae</taxon>
        <taxon>Acrobeloides</taxon>
    </lineage>
</organism>
<name>A0A914DKU9_9BILA</name>
<dbReference type="GO" id="GO:0006612">
    <property type="term" value="P:protein targeting to membrane"/>
    <property type="evidence" value="ECO:0007669"/>
    <property type="project" value="TreeGrafter"/>
</dbReference>
<dbReference type="InterPro" id="IPR039859">
    <property type="entry name" value="PFA4/ZDH16/20/ERF2-like"/>
</dbReference>
<evidence type="ECO:0000256" key="2">
    <source>
        <dbReference type="ARBA" id="ARBA00022679"/>
    </source>
</evidence>
<protein>
    <recommendedName>
        <fullName evidence="7">Palmitoyltransferase</fullName>
        <ecNumber evidence="7">2.3.1.225</ecNumber>
    </recommendedName>
</protein>
<sequence>MMATWSENMLHQTINFIVFEAFSSLALCAHLKTMLTDPGAVPKGTLTDEYISRLERDREQGSIIYKCTKCSAIRPERAHHCSVCERCIRRMDHHCPWVNNCVGEANQKYFVLFTLYIALLSFLTLYWAVWQFVFCIGVDWRGCSAFSAPATTILLIFLLFEAVLFSIFTAVMFGTQISAICSDQTGLIFSTSLLLFSKLLVL</sequence>
<dbReference type="PANTHER" id="PTHR22883">
    <property type="entry name" value="ZINC FINGER DHHC DOMAIN CONTAINING PROTEIN"/>
    <property type="match status" value="1"/>
</dbReference>